<evidence type="ECO:0000313" key="11">
    <source>
        <dbReference type="EMBL" id="KAL1844038.1"/>
    </source>
</evidence>
<feature type="transmembrane region" description="Helical" evidence="9">
    <location>
        <begin position="712"/>
        <end position="733"/>
    </location>
</feature>
<keyword evidence="3" id="KW-0813">Transport</keyword>
<keyword evidence="7 9" id="KW-0472">Membrane</keyword>
<feature type="region of interest" description="Disordered" evidence="8">
    <location>
        <begin position="114"/>
        <end position="145"/>
    </location>
</feature>
<comment type="caution">
    <text evidence="11">The sequence shown here is derived from an EMBL/GenBank/DDBJ whole genome shotgun (WGS) entry which is preliminary data.</text>
</comment>
<dbReference type="EMBL" id="JAZGSY010000005">
    <property type="protein sequence ID" value="KAL1844038.1"/>
    <property type="molecule type" value="Genomic_DNA"/>
</dbReference>
<evidence type="ECO:0000313" key="12">
    <source>
        <dbReference type="Proteomes" id="UP001583172"/>
    </source>
</evidence>
<dbReference type="PANTHER" id="PTHR22950">
    <property type="entry name" value="AMINO ACID TRANSPORTER"/>
    <property type="match status" value="1"/>
</dbReference>
<feature type="transmembrane region" description="Helical" evidence="9">
    <location>
        <begin position="497"/>
        <end position="518"/>
    </location>
</feature>
<feature type="transmembrane region" description="Helical" evidence="9">
    <location>
        <begin position="676"/>
        <end position="700"/>
    </location>
</feature>
<feature type="transmembrane region" description="Helical" evidence="9">
    <location>
        <begin position="401"/>
        <end position="422"/>
    </location>
</feature>
<evidence type="ECO:0000256" key="3">
    <source>
        <dbReference type="ARBA" id="ARBA00022448"/>
    </source>
</evidence>
<evidence type="ECO:0000259" key="10">
    <source>
        <dbReference type="Pfam" id="PF01490"/>
    </source>
</evidence>
<evidence type="ECO:0000256" key="2">
    <source>
        <dbReference type="ARBA" id="ARBA00008066"/>
    </source>
</evidence>
<accession>A0ABR3VRJ0</accession>
<feature type="transmembrane region" description="Helical" evidence="9">
    <location>
        <begin position="350"/>
        <end position="371"/>
    </location>
</feature>
<evidence type="ECO:0000256" key="5">
    <source>
        <dbReference type="ARBA" id="ARBA00022970"/>
    </source>
</evidence>
<dbReference type="Pfam" id="PF01490">
    <property type="entry name" value="Aa_trans"/>
    <property type="match status" value="1"/>
</dbReference>
<feature type="transmembrane region" description="Helical" evidence="9">
    <location>
        <begin position="583"/>
        <end position="602"/>
    </location>
</feature>
<protein>
    <recommendedName>
        <fullName evidence="10">Amino acid transporter transmembrane domain-containing protein</fullName>
    </recommendedName>
</protein>
<organism evidence="11 12">
    <name type="scientific">Humicola insolens</name>
    <name type="common">Soft-rot fungus</name>
    <dbReference type="NCBI Taxonomy" id="85995"/>
    <lineage>
        <taxon>Eukaryota</taxon>
        <taxon>Fungi</taxon>
        <taxon>Dikarya</taxon>
        <taxon>Ascomycota</taxon>
        <taxon>Pezizomycotina</taxon>
        <taxon>Sordariomycetes</taxon>
        <taxon>Sordariomycetidae</taxon>
        <taxon>Sordariales</taxon>
        <taxon>Chaetomiaceae</taxon>
        <taxon>Mycothermus</taxon>
    </lineage>
</organism>
<evidence type="ECO:0000256" key="9">
    <source>
        <dbReference type="SAM" id="Phobius"/>
    </source>
</evidence>
<feature type="region of interest" description="Disordered" evidence="8">
    <location>
        <begin position="162"/>
        <end position="183"/>
    </location>
</feature>
<keyword evidence="4 9" id="KW-0812">Transmembrane</keyword>
<feature type="transmembrane region" description="Helical" evidence="9">
    <location>
        <begin position="428"/>
        <end position="450"/>
    </location>
</feature>
<feature type="domain" description="Amino acid transporter transmembrane" evidence="10">
    <location>
        <begin position="322"/>
        <end position="731"/>
    </location>
</feature>
<feature type="transmembrane region" description="Helical" evidence="9">
    <location>
        <begin position="457"/>
        <end position="477"/>
    </location>
</feature>
<evidence type="ECO:0000256" key="1">
    <source>
        <dbReference type="ARBA" id="ARBA00004141"/>
    </source>
</evidence>
<keyword evidence="12" id="KW-1185">Reference proteome</keyword>
<dbReference type="Proteomes" id="UP001583172">
    <property type="component" value="Unassembled WGS sequence"/>
</dbReference>
<keyword evidence="6 9" id="KW-1133">Transmembrane helix</keyword>
<dbReference type="InterPro" id="IPR013057">
    <property type="entry name" value="AA_transpt_TM"/>
</dbReference>
<evidence type="ECO:0000256" key="6">
    <source>
        <dbReference type="ARBA" id="ARBA00022989"/>
    </source>
</evidence>
<evidence type="ECO:0000256" key="4">
    <source>
        <dbReference type="ARBA" id="ARBA00022692"/>
    </source>
</evidence>
<comment type="similarity">
    <text evidence="2">Belongs to the amino acid/polyamine transporter 2 family.</text>
</comment>
<proteinExistence type="inferred from homology"/>
<feature type="compositionally biased region" description="Low complexity" evidence="8">
    <location>
        <begin position="114"/>
        <end position="141"/>
    </location>
</feature>
<feature type="transmembrane region" description="Helical" evidence="9">
    <location>
        <begin position="539"/>
        <end position="563"/>
    </location>
</feature>
<feature type="transmembrane region" description="Helical" evidence="9">
    <location>
        <begin position="653"/>
        <end position="670"/>
    </location>
</feature>
<name>A0ABR3VRJ0_HUMIN</name>
<evidence type="ECO:0000256" key="7">
    <source>
        <dbReference type="ARBA" id="ARBA00023136"/>
    </source>
</evidence>
<sequence>MSRNPTTWDQYDRGRLSRTGSVVSTAVRSVQFDPDTPLGRSVDSNHDDTEWTQQLRRRRSSITNRLTALTDIGGVNSIRSFTRSWQRAAGFSEVIPQRPSFVFATDQAPYAPIPAAAGGDAEAEAAATPTPAATGQASTPAVAGAGSPSLIRQQLEAALQVPGTGRFSPRTQSPDRTAAAHGRDALHEGKPLLEGAGGGGPLSEPLQAAFRVGSYGTSDSIFSIPPHLATPPIVGSYGSVAAEFYDYGSTHSDDARSGRGSMAQLWRQQQQEQLQQEAAISEGILGGATPPAAVVGPDDELAPILVKEVEQDGKIVLAVEGQSTLPQTVFNSTNVLIGVGLLSLPMGVKYAGWLCGMLILFLAAAVTAWTAKILARCMDLDPSLITFSDLAYISFGRNARIATSVLFTLELLAANVALIVLFADSLHLLLPGLLSVNEWKVFCAVILMPLNFLPLRLLSFTSVIGIFSCFSIVLILILDGLIKPTSPGSLIEPAKTYMFPANWLTLPLSFGLLMSPWGGHGVFPNIYRDMRHPYKYAKAVKITFSFTYILDTTTAVVGLLMFGDEVRDEITSNILLEASYPRALTLLMCMCIAIIPLTKIPLNARPIVSTIEVLLGLNDAHYHHHHHHHDDDPYYYYQGPSAAQQRLRTLAKAAIRVVVVLLFLVIAIIFPQFDSIMAFMGSALCFTICVTLPLAFYLKLFGHELSARERAFALFVMTVSSVLSAVGTVWAFLPKSLIGAE</sequence>
<gene>
    <name evidence="11" type="ORF">VTJ49DRAFT_5789</name>
</gene>
<reference evidence="11 12" key="1">
    <citation type="journal article" date="2024" name="Commun. Biol.">
        <title>Comparative genomic analysis of thermophilic fungi reveals convergent evolutionary adaptations and gene losses.</title>
        <authorList>
            <person name="Steindorff A.S."/>
            <person name="Aguilar-Pontes M.V."/>
            <person name="Robinson A.J."/>
            <person name="Andreopoulos B."/>
            <person name="LaButti K."/>
            <person name="Kuo A."/>
            <person name="Mondo S."/>
            <person name="Riley R."/>
            <person name="Otillar R."/>
            <person name="Haridas S."/>
            <person name="Lipzen A."/>
            <person name="Grimwood J."/>
            <person name="Schmutz J."/>
            <person name="Clum A."/>
            <person name="Reid I.D."/>
            <person name="Moisan M.C."/>
            <person name="Butler G."/>
            <person name="Nguyen T.T.M."/>
            <person name="Dewar K."/>
            <person name="Conant G."/>
            <person name="Drula E."/>
            <person name="Henrissat B."/>
            <person name="Hansel C."/>
            <person name="Singer S."/>
            <person name="Hutchinson M.I."/>
            <person name="de Vries R.P."/>
            <person name="Natvig D.O."/>
            <person name="Powell A.J."/>
            <person name="Tsang A."/>
            <person name="Grigoriev I.V."/>
        </authorList>
    </citation>
    <scope>NUCLEOTIDE SEQUENCE [LARGE SCALE GENOMIC DNA]</scope>
    <source>
        <strain evidence="11 12">CBS 620.91</strain>
    </source>
</reference>
<comment type="subcellular location">
    <subcellularLocation>
        <location evidence="1">Membrane</location>
        <topology evidence="1">Multi-pass membrane protein</topology>
    </subcellularLocation>
</comment>
<dbReference type="PANTHER" id="PTHR22950:SF692">
    <property type="entry name" value="TRANSMEMBRANE AMINO ACID TRANSPORTER FAMILY PROTEIN"/>
    <property type="match status" value="1"/>
</dbReference>
<evidence type="ECO:0000256" key="8">
    <source>
        <dbReference type="SAM" id="MobiDB-lite"/>
    </source>
</evidence>
<keyword evidence="5" id="KW-0029">Amino-acid transport</keyword>